<evidence type="ECO:0000313" key="7">
    <source>
        <dbReference type="EMBL" id="PKI38403.1"/>
    </source>
</evidence>
<accession>A0A218XPR9</accession>
<dbReference type="AlphaFoldDB" id="A0A218XPR9"/>
<dbReference type="Pfam" id="PF01255">
    <property type="entry name" value="Prenyltransf"/>
    <property type="match status" value="1"/>
</dbReference>
<dbReference type="CDD" id="cd00475">
    <property type="entry name" value="Cis_IPPS"/>
    <property type="match status" value="1"/>
</dbReference>
<dbReference type="GO" id="GO:0009409">
    <property type="term" value="P:response to cold"/>
    <property type="evidence" value="ECO:0007669"/>
    <property type="project" value="TreeGrafter"/>
</dbReference>
<comment type="caution">
    <text evidence="6">The sequence shown here is derived from an EMBL/GenBank/DDBJ whole genome shotgun (WGS) entry which is preliminary data.</text>
</comment>
<dbReference type="Gene3D" id="3.40.1180.10">
    <property type="entry name" value="Decaprenyl diphosphate synthase-like"/>
    <property type="match status" value="1"/>
</dbReference>
<name>A0A218XPR9_PUNGR</name>
<gene>
    <name evidence="6" type="ORF">CDL15_Pgr015960</name>
    <name evidence="7" type="ORF">CRG98_041183</name>
</gene>
<proteinExistence type="inferred from homology"/>
<dbReference type="OrthoDB" id="4173905at2759"/>
<reference evidence="7 9" key="3">
    <citation type="submission" date="2017-11" db="EMBL/GenBank/DDBJ databases">
        <title>De-novo sequencing of pomegranate (Punica granatum L.) genome.</title>
        <authorList>
            <person name="Akparov Z."/>
            <person name="Amiraslanov A."/>
            <person name="Hajiyeva S."/>
            <person name="Abbasov M."/>
            <person name="Kaur K."/>
            <person name="Hamwieh A."/>
            <person name="Solovyev V."/>
            <person name="Salamov A."/>
            <person name="Braich B."/>
            <person name="Kosarev P."/>
            <person name="Mahmoud A."/>
            <person name="Hajiyev E."/>
            <person name="Babayeva S."/>
            <person name="Izzatullayeva V."/>
            <person name="Mammadov A."/>
            <person name="Mammadov A."/>
            <person name="Sharifova S."/>
            <person name="Ojaghi J."/>
            <person name="Eynullazada K."/>
            <person name="Bayramov B."/>
            <person name="Abdulazimova A."/>
            <person name="Shahmuradov I."/>
        </authorList>
    </citation>
    <scope>NUCLEOTIDE SEQUENCE [LARGE SCALE GENOMIC DNA]</scope>
    <source>
        <strain evidence="7">AG2017</strain>
        <strain evidence="9">cv. AG2017</strain>
        <tissue evidence="7">Leaf</tissue>
    </source>
</reference>
<evidence type="ECO:0000256" key="2">
    <source>
        <dbReference type="ARBA" id="ARBA00004922"/>
    </source>
</evidence>
<reference evidence="6" key="2">
    <citation type="submission" date="2017-06" db="EMBL/GenBank/DDBJ databases">
        <title>The pomegranate genome and the genomics of punicalagin biosynthesis.</title>
        <authorList>
            <person name="Xu C."/>
        </authorList>
    </citation>
    <scope>NUCLEOTIDE SEQUENCE [LARGE SCALE GENOMIC DNA]</scope>
    <source>
        <tissue evidence="6">Fresh leaf</tissue>
    </source>
</reference>
<dbReference type="EC" id="2.5.1.-" evidence="5"/>
<keyword evidence="4 5" id="KW-0808">Transferase</keyword>
<dbReference type="PANTHER" id="PTHR10291">
    <property type="entry name" value="DEHYDRODOLICHYL DIPHOSPHATE SYNTHASE FAMILY MEMBER"/>
    <property type="match status" value="1"/>
</dbReference>
<keyword evidence="9" id="KW-1185">Reference proteome</keyword>
<dbReference type="EMBL" id="PGOL01004106">
    <property type="protein sequence ID" value="PKI38403.1"/>
    <property type="molecule type" value="Genomic_DNA"/>
</dbReference>
<comment type="pathway">
    <text evidence="2">Protein modification; protein glycosylation.</text>
</comment>
<evidence type="ECO:0000256" key="1">
    <source>
        <dbReference type="ARBA" id="ARBA00002674"/>
    </source>
</evidence>
<dbReference type="PANTHER" id="PTHR10291:SF0">
    <property type="entry name" value="DEHYDRODOLICHYL DIPHOSPHATE SYNTHASE 2"/>
    <property type="match status" value="1"/>
</dbReference>
<dbReference type="GeneID" id="116188940"/>
<evidence type="ECO:0000313" key="9">
    <source>
        <dbReference type="Proteomes" id="UP000233551"/>
    </source>
</evidence>
<dbReference type="FunFam" id="3.40.1180.10:FF:000001">
    <property type="entry name" value="(2E,6E)-farnesyl-diphosphate-specific ditrans,polycis-undecaprenyl-diphosphate synthase"/>
    <property type="match status" value="1"/>
</dbReference>
<dbReference type="InterPro" id="IPR001441">
    <property type="entry name" value="UPP_synth-like"/>
</dbReference>
<reference evidence="8" key="1">
    <citation type="journal article" date="2017" name="Plant J.">
        <title>The pomegranate (Punica granatum L.) genome and the genomics of punicalagin biosynthesis.</title>
        <authorList>
            <person name="Qin G."/>
            <person name="Xu C."/>
            <person name="Ming R."/>
            <person name="Tang H."/>
            <person name="Guyot R."/>
            <person name="Kramer E.M."/>
            <person name="Hu Y."/>
            <person name="Yi X."/>
            <person name="Qi Y."/>
            <person name="Xu X."/>
            <person name="Gao Z."/>
            <person name="Pan H."/>
            <person name="Jian J."/>
            <person name="Tian Y."/>
            <person name="Yue Z."/>
            <person name="Xu Y."/>
        </authorList>
    </citation>
    <scope>NUCLEOTIDE SEQUENCE [LARGE SCALE GENOMIC DNA]</scope>
    <source>
        <strain evidence="8">cv. Dabenzi</strain>
    </source>
</reference>
<comment type="similarity">
    <text evidence="3 5">Belongs to the UPP synthase family.</text>
</comment>
<dbReference type="NCBIfam" id="TIGR00055">
    <property type="entry name" value="uppS"/>
    <property type="match status" value="1"/>
</dbReference>
<protein>
    <recommendedName>
        <fullName evidence="5">Alkyl transferase</fullName>
        <ecNumber evidence="5">2.5.1.-</ecNumber>
    </recommendedName>
</protein>
<dbReference type="GO" id="GO:0009668">
    <property type="term" value="P:plastid membrane organization"/>
    <property type="evidence" value="ECO:0007669"/>
    <property type="project" value="TreeGrafter"/>
</dbReference>
<dbReference type="STRING" id="22663.A0A218XPR9"/>
<dbReference type="EMBL" id="MTKT01001080">
    <property type="protein sequence ID" value="OWM86924.1"/>
    <property type="molecule type" value="Genomic_DNA"/>
</dbReference>
<evidence type="ECO:0000256" key="4">
    <source>
        <dbReference type="ARBA" id="ARBA00022679"/>
    </source>
</evidence>
<organism evidence="6 8">
    <name type="scientific">Punica granatum</name>
    <name type="common">Pomegranate</name>
    <dbReference type="NCBI Taxonomy" id="22663"/>
    <lineage>
        <taxon>Eukaryota</taxon>
        <taxon>Viridiplantae</taxon>
        <taxon>Streptophyta</taxon>
        <taxon>Embryophyta</taxon>
        <taxon>Tracheophyta</taxon>
        <taxon>Spermatophyta</taxon>
        <taxon>Magnoliopsida</taxon>
        <taxon>eudicotyledons</taxon>
        <taxon>Gunneridae</taxon>
        <taxon>Pentapetalae</taxon>
        <taxon>rosids</taxon>
        <taxon>malvids</taxon>
        <taxon>Myrtales</taxon>
        <taxon>Lythraceae</taxon>
        <taxon>Punica</taxon>
    </lineage>
</organism>
<dbReference type="SUPFAM" id="SSF64005">
    <property type="entry name" value="Undecaprenyl diphosphate synthase"/>
    <property type="match status" value="1"/>
</dbReference>
<evidence type="ECO:0000256" key="5">
    <source>
        <dbReference type="RuleBase" id="RU363018"/>
    </source>
</evidence>
<evidence type="ECO:0000313" key="6">
    <source>
        <dbReference type="EMBL" id="OWM86924.1"/>
    </source>
</evidence>
<evidence type="ECO:0000313" key="8">
    <source>
        <dbReference type="Proteomes" id="UP000197138"/>
    </source>
</evidence>
<dbReference type="Proteomes" id="UP000233551">
    <property type="component" value="Unassembled WGS sequence"/>
</dbReference>
<evidence type="ECO:0000256" key="3">
    <source>
        <dbReference type="ARBA" id="ARBA00005432"/>
    </source>
</evidence>
<dbReference type="HAMAP" id="MF_01139">
    <property type="entry name" value="ISPT"/>
    <property type="match status" value="1"/>
</dbReference>
<dbReference type="GO" id="GO:0016094">
    <property type="term" value="P:polyprenol biosynthetic process"/>
    <property type="evidence" value="ECO:0007669"/>
    <property type="project" value="TreeGrafter"/>
</dbReference>
<dbReference type="GO" id="GO:0009570">
    <property type="term" value="C:chloroplast stroma"/>
    <property type="evidence" value="ECO:0007669"/>
    <property type="project" value="TreeGrafter"/>
</dbReference>
<dbReference type="GO" id="GO:0045547">
    <property type="term" value="F:ditrans,polycis-polyprenyl diphosphate synthase [(2E,6E)-farnesyl diphosphate specific] activity"/>
    <property type="evidence" value="ECO:0007669"/>
    <property type="project" value="TreeGrafter"/>
</dbReference>
<dbReference type="Proteomes" id="UP000197138">
    <property type="component" value="Unassembled WGS sequence"/>
</dbReference>
<dbReference type="InterPro" id="IPR036424">
    <property type="entry name" value="UPP_synth-like_sf"/>
</dbReference>
<comment type="function">
    <text evidence="1">Catalyzes cis-prenyl chain elongation to produce the polyprenyl backbone of dolichol, a glycosyl carrier-lipid required for the biosynthesis of several classes of glycoprotein.</text>
</comment>
<sequence>MLSLRATISVADKPISLNQSPCLSTKTQTLSLLSLSQSIQRRALVSATDGAKDFEVVNGRMASAGGLTRVEVDLLPSGLRQELMPRHVAVCADGCGRWAHKRGLPPSAGHAAGVRSLKEMIDLSGKWGIKVLTVFLFSTENWFRPKAEVDFYMDLYERVVEHELMSACSGDGVRLSMIGDASRLPKSFQEVWAKAEQSTKNNSGLHLILAMSYGGKYDITQACKSIAHKVEDGLITLEDIDEKLVGQEISTGRAEFPCVDLWMRTSGELRISNFLLWELAYAELYFSPVLWPDFGKAEFVEALHSYQQRQRRFGDRVSS</sequence>